<organism evidence="2 3">
    <name type="scientific">Cichlidogyrus casuarinus</name>
    <dbReference type="NCBI Taxonomy" id="1844966"/>
    <lineage>
        <taxon>Eukaryota</taxon>
        <taxon>Metazoa</taxon>
        <taxon>Spiralia</taxon>
        <taxon>Lophotrochozoa</taxon>
        <taxon>Platyhelminthes</taxon>
        <taxon>Monogenea</taxon>
        <taxon>Monopisthocotylea</taxon>
        <taxon>Dactylogyridea</taxon>
        <taxon>Ancyrocephalidae</taxon>
        <taxon>Cichlidogyrus</taxon>
    </lineage>
</organism>
<keyword evidence="1" id="KW-1133">Transmembrane helix</keyword>
<feature type="transmembrane region" description="Helical" evidence="1">
    <location>
        <begin position="66"/>
        <end position="88"/>
    </location>
</feature>
<feature type="transmembrane region" description="Helical" evidence="1">
    <location>
        <begin position="28"/>
        <end position="46"/>
    </location>
</feature>
<evidence type="ECO:0000256" key="1">
    <source>
        <dbReference type="SAM" id="Phobius"/>
    </source>
</evidence>
<protein>
    <submittedName>
        <fullName evidence="2">Uncharacterized protein</fullName>
    </submittedName>
</protein>
<dbReference type="AlphaFoldDB" id="A0ABD2QG04"/>
<gene>
    <name evidence="2" type="ORF">Ciccas_003108</name>
</gene>
<keyword evidence="3" id="KW-1185">Reference proteome</keyword>
<sequence length="164" mass="18718">MFSLNINASLSIYAAFAGRFGFWNIKNVFYAVIMLGLMHILFVEGVDSGSSGEYDNEYWKRMTFAAYILLGILLALTVLLCLSINVWGTRSKAKANRRQLRLEAVNCLNLESPNENGMRPEKGGARLAELQRKFHLAQEKVKFLPKDELDQRESIPKNSERFHD</sequence>
<comment type="caution">
    <text evidence="2">The sequence shown here is derived from an EMBL/GenBank/DDBJ whole genome shotgun (WGS) entry which is preliminary data.</text>
</comment>
<reference evidence="2 3" key="1">
    <citation type="submission" date="2024-11" db="EMBL/GenBank/DDBJ databases">
        <title>Adaptive evolution of stress response genes in parasites aligns with host niche diversity.</title>
        <authorList>
            <person name="Hahn C."/>
            <person name="Resl P."/>
        </authorList>
    </citation>
    <scope>NUCLEOTIDE SEQUENCE [LARGE SCALE GENOMIC DNA]</scope>
    <source>
        <strain evidence="2">EGGRZ-B1_66</strain>
        <tissue evidence="2">Body</tissue>
    </source>
</reference>
<evidence type="ECO:0000313" key="3">
    <source>
        <dbReference type="Proteomes" id="UP001626550"/>
    </source>
</evidence>
<evidence type="ECO:0000313" key="2">
    <source>
        <dbReference type="EMBL" id="KAL3318237.1"/>
    </source>
</evidence>
<keyword evidence="1" id="KW-0472">Membrane</keyword>
<keyword evidence="1" id="KW-0812">Transmembrane</keyword>
<accession>A0ABD2QG04</accession>
<name>A0ABD2QG04_9PLAT</name>
<dbReference type="Proteomes" id="UP001626550">
    <property type="component" value="Unassembled WGS sequence"/>
</dbReference>
<dbReference type="EMBL" id="JBJKFK010000270">
    <property type="protein sequence ID" value="KAL3318237.1"/>
    <property type="molecule type" value="Genomic_DNA"/>
</dbReference>
<proteinExistence type="predicted"/>